<keyword evidence="5" id="KW-1015">Disulfide bond</keyword>
<feature type="domain" description="Ig-like" evidence="6">
    <location>
        <begin position="133"/>
        <end position="229"/>
    </location>
</feature>
<dbReference type="Pfam" id="PF13895">
    <property type="entry name" value="Ig_2"/>
    <property type="match status" value="1"/>
</dbReference>
<dbReference type="InterPro" id="IPR036179">
    <property type="entry name" value="Ig-like_dom_sf"/>
</dbReference>
<evidence type="ECO:0000256" key="4">
    <source>
        <dbReference type="ARBA" id="ARBA00023136"/>
    </source>
</evidence>
<dbReference type="SMART" id="SM00408">
    <property type="entry name" value="IGc2"/>
    <property type="match status" value="2"/>
</dbReference>
<evidence type="ECO:0000256" key="3">
    <source>
        <dbReference type="ARBA" id="ARBA00022989"/>
    </source>
</evidence>
<keyword evidence="4" id="KW-0472">Membrane</keyword>
<keyword evidence="3" id="KW-1133">Transmembrane helix</keyword>
<organism evidence="7 8">
    <name type="scientific">Strigops habroptila</name>
    <name type="common">Kakapo</name>
    <dbReference type="NCBI Taxonomy" id="2489341"/>
    <lineage>
        <taxon>Eukaryota</taxon>
        <taxon>Metazoa</taxon>
        <taxon>Chordata</taxon>
        <taxon>Craniata</taxon>
        <taxon>Vertebrata</taxon>
        <taxon>Euteleostomi</taxon>
        <taxon>Archelosauria</taxon>
        <taxon>Archosauria</taxon>
        <taxon>Dinosauria</taxon>
        <taxon>Saurischia</taxon>
        <taxon>Theropoda</taxon>
        <taxon>Coelurosauria</taxon>
        <taxon>Aves</taxon>
        <taxon>Neognathae</taxon>
        <taxon>Neoaves</taxon>
        <taxon>Telluraves</taxon>
        <taxon>Australaves</taxon>
        <taxon>Psittaciformes</taxon>
        <taxon>Psittacidae</taxon>
        <taxon>Strigops</taxon>
    </lineage>
</organism>
<dbReference type="Pfam" id="PF13927">
    <property type="entry name" value="Ig_3"/>
    <property type="match status" value="1"/>
</dbReference>
<sequence length="434" mass="46809">MANLPFLLHPDPSVLLPLSHTALGSWGVTYPKSLRGISGSCVVIPCSLSFPDKVVADDGVVAIWYKDYNDQKTLVFHSAAQEVDALFRGRAQLLGDPSARNCTLQLQRVTVGDSGPYRFRFEIVNGDRWSAAQDVVLRVIATSEEQTEGQTSTLECSTPYVCPPGDITLSWQGHDPQVSVVSGRVQMDTSGVGHYLTLTTSFSWRDHSKKLLCELSYGSRKATREVVLSSSFLPADPPRNLQMKAFVESNEGTAVILLCTVESNPLSEITLLKEGSVSPSPNTLRLELQEASEEDEGEYECRAHSPLGSIHGSLPLRVQGESSFTAGSEGGQGLGTPEWSLWAWPKQEATRVLIHPSAEVLEGTDVTLTCRDAGAGPGTVYSWYKDGRWVPGGPGARLPLPAARRSDAGAYGCEAGTGLRGRRAPPAALRVLCE</sequence>
<reference evidence="7" key="2">
    <citation type="submission" date="2025-08" db="UniProtKB">
        <authorList>
            <consortium name="Ensembl"/>
        </authorList>
    </citation>
    <scope>IDENTIFICATION</scope>
</reference>
<reference evidence="7 8" key="1">
    <citation type="submission" date="2019-11" db="EMBL/GenBank/DDBJ databases">
        <title>Strigops habroptila (kakapo) genome, bStrHab1, primary haplotype, v2.</title>
        <authorList>
            <person name="Jarvis E.D."/>
            <person name="Howard J."/>
            <person name="Rhie A."/>
            <person name="Phillippy A."/>
            <person name="Korlach J."/>
            <person name="Digby A."/>
            <person name="Iorns D."/>
            <person name="Eason D."/>
            <person name="Robertson B."/>
            <person name="Raemaekers T."/>
            <person name="Howe K."/>
            <person name="Lewin H."/>
            <person name="Damas J."/>
            <person name="Hastie A."/>
            <person name="Tracey A."/>
            <person name="Chow W."/>
            <person name="Fedrigo O."/>
        </authorList>
    </citation>
    <scope>NUCLEOTIDE SEQUENCE [LARGE SCALE GENOMIC DNA]</scope>
</reference>
<dbReference type="InterPro" id="IPR003599">
    <property type="entry name" value="Ig_sub"/>
</dbReference>
<dbReference type="SUPFAM" id="SSF48726">
    <property type="entry name" value="Immunoglobulin"/>
    <property type="match status" value="4"/>
</dbReference>
<reference evidence="7" key="3">
    <citation type="submission" date="2025-09" db="UniProtKB">
        <authorList>
            <consortium name="Ensembl"/>
        </authorList>
    </citation>
    <scope>IDENTIFICATION</scope>
</reference>
<evidence type="ECO:0000256" key="1">
    <source>
        <dbReference type="ARBA" id="ARBA00004167"/>
    </source>
</evidence>
<dbReference type="Gene3D" id="2.60.40.10">
    <property type="entry name" value="Immunoglobulins"/>
    <property type="match status" value="4"/>
</dbReference>
<dbReference type="SMART" id="SM00409">
    <property type="entry name" value="IG"/>
    <property type="match status" value="3"/>
</dbReference>
<evidence type="ECO:0000256" key="2">
    <source>
        <dbReference type="ARBA" id="ARBA00022692"/>
    </source>
</evidence>
<dbReference type="PANTHER" id="PTHR47243">
    <property type="entry name" value="SIALOADHESIN"/>
    <property type="match status" value="1"/>
</dbReference>
<protein>
    <submittedName>
        <fullName evidence="7">Sialic acid binding Ig like lectin 1</fullName>
    </submittedName>
</protein>
<dbReference type="InterPro" id="IPR013783">
    <property type="entry name" value="Ig-like_fold"/>
</dbReference>
<dbReference type="InterPro" id="IPR007110">
    <property type="entry name" value="Ig-like_dom"/>
</dbReference>
<dbReference type="PROSITE" id="PS50835">
    <property type="entry name" value="IG_LIKE"/>
    <property type="match status" value="3"/>
</dbReference>
<proteinExistence type="predicted"/>
<keyword evidence="2" id="KW-0812">Transmembrane</keyword>
<comment type="subcellular location">
    <subcellularLocation>
        <location evidence="1">Membrane</location>
        <topology evidence="1">Single-pass membrane protein</topology>
    </subcellularLocation>
</comment>
<dbReference type="GO" id="GO:0005886">
    <property type="term" value="C:plasma membrane"/>
    <property type="evidence" value="ECO:0007669"/>
    <property type="project" value="TreeGrafter"/>
</dbReference>
<evidence type="ECO:0000313" key="8">
    <source>
        <dbReference type="Proteomes" id="UP000472266"/>
    </source>
</evidence>
<evidence type="ECO:0000259" key="6">
    <source>
        <dbReference type="PROSITE" id="PS50835"/>
    </source>
</evidence>
<dbReference type="Pfam" id="PF08205">
    <property type="entry name" value="C2-set_2"/>
    <property type="match status" value="1"/>
</dbReference>
<dbReference type="InterPro" id="IPR003598">
    <property type="entry name" value="Ig_sub2"/>
</dbReference>
<dbReference type="AlphaFoldDB" id="A0A672UI20"/>
<feature type="domain" description="Ig-like" evidence="6">
    <location>
        <begin position="238"/>
        <end position="319"/>
    </location>
</feature>
<evidence type="ECO:0000256" key="5">
    <source>
        <dbReference type="ARBA" id="ARBA00023157"/>
    </source>
</evidence>
<dbReference type="InterPro" id="IPR013106">
    <property type="entry name" value="Ig_V-set"/>
</dbReference>
<dbReference type="Ensembl" id="ENSSHBT00005016330.1">
    <property type="protein sequence ID" value="ENSSHBP00005013600.1"/>
    <property type="gene ID" value="ENSSHBG00005011760.1"/>
</dbReference>
<evidence type="ECO:0000313" key="7">
    <source>
        <dbReference type="Ensembl" id="ENSSHBP00005013600.1"/>
    </source>
</evidence>
<dbReference type="PANTHER" id="PTHR47243:SF1">
    <property type="entry name" value="SIALOADHESIN"/>
    <property type="match status" value="1"/>
</dbReference>
<dbReference type="GeneTree" id="ENSGT01150000286907"/>
<dbReference type="GO" id="GO:0046790">
    <property type="term" value="F:virion binding"/>
    <property type="evidence" value="ECO:0007669"/>
    <property type="project" value="TreeGrafter"/>
</dbReference>
<dbReference type="GO" id="GO:0075512">
    <property type="term" value="P:clathrin-dependent endocytosis of virus by host cell"/>
    <property type="evidence" value="ECO:0007669"/>
    <property type="project" value="TreeGrafter"/>
</dbReference>
<dbReference type="Proteomes" id="UP000472266">
    <property type="component" value="Chromosome 8"/>
</dbReference>
<dbReference type="CDD" id="cd00096">
    <property type="entry name" value="Ig"/>
    <property type="match status" value="1"/>
</dbReference>
<dbReference type="GO" id="GO:0005769">
    <property type="term" value="C:early endosome"/>
    <property type="evidence" value="ECO:0007669"/>
    <property type="project" value="TreeGrafter"/>
</dbReference>
<name>A0A672UI20_STRHB</name>
<gene>
    <name evidence="7" type="primary">SIGLEC1</name>
</gene>
<dbReference type="GO" id="GO:0005770">
    <property type="term" value="C:late endosome"/>
    <property type="evidence" value="ECO:0007669"/>
    <property type="project" value="TreeGrafter"/>
</dbReference>
<dbReference type="InterPro" id="IPR013162">
    <property type="entry name" value="CD80_C2-set"/>
</dbReference>
<dbReference type="Pfam" id="PF07686">
    <property type="entry name" value="V-set"/>
    <property type="match status" value="1"/>
</dbReference>
<feature type="domain" description="Ig-like" evidence="6">
    <location>
        <begin position="345"/>
        <end position="415"/>
    </location>
</feature>
<keyword evidence="8" id="KW-1185">Reference proteome</keyword>
<accession>A0A672UI20</accession>